<dbReference type="EMBL" id="LUGG01000006">
    <property type="protein sequence ID" value="OBZ73870.1"/>
    <property type="molecule type" value="Genomic_DNA"/>
</dbReference>
<evidence type="ECO:0000313" key="2">
    <source>
        <dbReference type="Proteomes" id="UP000092993"/>
    </source>
</evidence>
<keyword evidence="2" id="KW-1185">Reference proteome</keyword>
<protein>
    <submittedName>
        <fullName evidence="1">Uncharacterized protein</fullName>
    </submittedName>
</protein>
<organism evidence="1 2">
    <name type="scientific">Grifola frondosa</name>
    <name type="common">Maitake</name>
    <name type="synonym">Polyporus frondosus</name>
    <dbReference type="NCBI Taxonomy" id="5627"/>
    <lineage>
        <taxon>Eukaryota</taxon>
        <taxon>Fungi</taxon>
        <taxon>Dikarya</taxon>
        <taxon>Basidiomycota</taxon>
        <taxon>Agaricomycotina</taxon>
        <taxon>Agaricomycetes</taxon>
        <taxon>Polyporales</taxon>
        <taxon>Grifolaceae</taxon>
        <taxon>Grifola</taxon>
    </lineage>
</organism>
<dbReference type="AlphaFoldDB" id="A0A1C7MAD2"/>
<sequence>MLDEHADFQRGISESRASNPALAHELLLRWRYRDRLNGNVQNGRRVGRSAALAGDKIPLPSWAVSHIRDSDCDAEDEAEDAQVMIQGVETDEDVQHLVDFFDGLGIEAPRSESPN</sequence>
<comment type="caution">
    <text evidence="1">The sequence shown here is derived from an EMBL/GenBank/DDBJ whole genome shotgun (WGS) entry which is preliminary data.</text>
</comment>
<evidence type="ECO:0000313" key="1">
    <source>
        <dbReference type="EMBL" id="OBZ73870.1"/>
    </source>
</evidence>
<dbReference type="Proteomes" id="UP000092993">
    <property type="component" value="Unassembled WGS sequence"/>
</dbReference>
<reference evidence="1 2" key="1">
    <citation type="submission" date="2016-03" db="EMBL/GenBank/DDBJ databases">
        <title>Whole genome sequencing of Grifola frondosa 9006-11.</title>
        <authorList>
            <person name="Min B."/>
            <person name="Park H."/>
            <person name="Kim J.-G."/>
            <person name="Cho H."/>
            <person name="Oh Y.-L."/>
            <person name="Kong W.-S."/>
            <person name="Choi I.-G."/>
        </authorList>
    </citation>
    <scope>NUCLEOTIDE SEQUENCE [LARGE SCALE GENOMIC DNA]</scope>
    <source>
        <strain evidence="1 2">9006-11</strain>
    </source>
</reference>
<proteinExistence type="predicted"/>
<name>A0A1C7MAD2_GRIFR</name>
<accession>A0A1C7MAD2</accession>
<gene>
    <name evidence="1" type="ORF">A0H81_06241</name>
</gene>